<proteinExistence type="predicted"/>
<sequence>MGSNPSTESNYKSAISSKNRMQMLCMRCWTTTKDSNRKGSQSTAQLNLQQMVATGPNRQQTRQPSYQQLSSYSSHAYAAFISSNPYLISHKKRNKSQPAQIFQIHKARFQGSKTNLTANNSNAHGWNLTTKTSLQPYPKQLTESLKQGLEQDLKARSKATCTTKLTHKNSHFVLSCPNRQQTRQPSYQQLSSYSIHAYAAFISSNPYLISHKKRNKSQPAQICQIHKAIFQGSKTNLTANNSNAHGWNLTTKTSLQPYPKQLTGSLKQGLEQDFKARSKATCTTKLTHKNSHFVLLFQPTIASKIGTRKSSSRGVQLYLKREKWWPESTGNGQRRRNLDTNQRWNLGPKHAESWSLSLGKTTVKAAYVTKADIQRNGRKCTRHQIWSHAEIWSPKRYTQNRLHADRSHPQALNQNDAVLKPDLTQNRSHAMLYQISQAATLTSSSLRKHGNADEFLLVRPEHSADSDVDRDRTSSYHDAGLKDERVTLVYLKAGGARVTPVPHLPAGTVSRYGRSG</sequence>
<evidence type="ECO:0000313" key="2">
    <source>
        <dbReference type="Proteomes" id="UP000250235"/>
    </source>
</evidence>
<reference evidence="1 2" key="1">
    <citation type="journal article" date="2015" name="Proc. Natl. Acad. Sci. U.S.A.">
        <title>The resurrection genome of Boea hygrometrica: A blueprint for survival of dehydration.</title>
        <authorList>
            <person name="Xiao L."/>
            <person name="Yang G."/>
            <person name="Zhang L."/>
            <person name="Yang X."/>
            <person name="Zhao S."/>
            <person name="Ji Z."/>
            <person name="Zhou Q."/>
            <person name="Hu M."/>
            <person name="Wang Y."/>
            <person name="Chen M."/>
            <person name="Xu Y."/>
            <person name="Jin H."/>
            <person name="Xiao X."/>
            <person name="Hu G."/>
            <person name="Bao F."/>
            <person name="Hu Y."/>
            <person name="Wan P."/>
            <person name="Li L."/>
            <person name="Deng X."/>
            <person name="Kuang T."/>
            <person name="Xiang C."/>
            <person name="Zhu J.K."/>
            <person name="Oliver M.J."/>
            <person name="He Y."/>
        </authorList>
    </citation>
    <scope>NUCLEOTIDE SEQUENCE [LARGE SCALE GENOMIC DNA]</scope>
    <source>
        <strain evidence="2">cv. XS01</strain>
    </source>
</reference>
<name>A0A2Z7AG59_9LAMI</name>
<keyword evidence="2" id="KW-1185">Reference proteome</keyword>
<keyword evidence="1" id="KW-0675">Receptor</keyword>
<dbReference type="EMBL" id="KV017487">
    <property type="protein sequence ID" value="KZV18234.1"/>
    <property type="molecule type" value="Genomic_DNA"/>
</dbReference>
<dbReference type="GO" id="GO:0016301">
    <property type="term" value="F:kinase activity"/>
    <property type="evidence" value="ECO:0007669"/>
    <property type="project" value="UniProtKB-KW"/>
</dbReference>
<dbReference type="Proteomes" id="UP000250235">
    <property type="component" value="Unassembled WGS sequence"/>
</dbReference>
<keyword evidence="1" id="KW-0430">Lectin</keyword>
<dbReference type="AlphaFoldDB" id="A0A2Z7AG59"/>
<organism evidence="1 2">
    <name type="scientific">Dorcoceras hygrometricum</name>
    <dbReference type="NCBI Taxonomy" id="472368"/>
    <lineage>
        <taxon>Eukaryota</taxon>
        <taxon>Viridiplantae</taxon>
        <taxon>Streptophyta</taxon>
        <taxon>Embryophyta</taxon>
        <taxon>Tracheophyta</taxon>
        <taxon>Spermatophyta</taxon>
        <taxon>Magnoliopsida</taxon>
        <taxon>eudicotyledons</taxon>
        <taxon>Gunneridae</taxon>
        <taxon>Pentapetalae</taxon>
        <taxon>asterids</taxon>
        <taxon>lamiids</taxon>
        <taxon>Lamiales</taxon>
        <taxon>Gesneriaceae</taxon>
        <taxon>Didymocarpoideae</taxon>
        <taxon>Trichosporeae</taxon>
        <taxon>Loxocarpinae</taxon>
        <taxon>Dorcoceras</taxon>
    </lineage>
</organism>
<accession>A0A2Z7AG59</accession>
<evidence type="ECO:0000313" key="1">
    <source>
        <dbReference type="EMBL" id="KZV18234.1"/>
    </source>
</evidence>
<protein>
    <submittedName>
        <fullName evidence="1">G-type lectin S-receptor-like serine/threonine-protein kinase</fullName>
    </submittedName>
</protein>
<dbReference type="GO" id="GO:0030246">
    <property type="term" value="F:carbohydrate binding"/>
    <property type="evidence" value="ECO:0007669"/>
    <property type="project" value="UniProtKB-KW"/>
</dbReference>
<keyword evidence="1" id="KW-0418">Kinase</keyword>
<gene>
    <name evidence="1" type="ORF">F511_28100</name>
</gene>
<keyword evidence="1" id="KW-0808">Transferase</keyword>